<sequence length="50" mass="5984">MSDESNNYINMCFSIERYKMTFQHVLQRYNQKSMSQHGPVSPILDRCLIE</sequence>
<evidence type="ECO:0000313" key="1">
    <source>
        <dbReference type="EMBL" id="JAD25326.1"/>
    </source>
</evidence>
<name>A0A0A8YHA9_ARUDO</name>
<reference evidence="1" key="1">
    <citation type="submission" date="2014-09" db="EMBL/GenBank/DDBJ databases">
        <authorList>
            <person name="Magalhaes I.L.F."/>
            <person name="Oliveira U."/>
            <person name="Santos F.R."/>
            <person name="Vidigal T.H.D.A."/>
            <person name="Brescovit A.D."/>
            <person name="Santos A.J."/>
        </authorList>
    </citation>
    <scope>NUCLEOTIDE SEQUENCE</scope>
    <source>
        <tissue evidence="1">Shoot tissue taken approximately 20 cm above the soil surface</tissue>
    </source>
</reference>
<dbReference type="EMBL" id="GBRH01272569">
    <property type="protein sequence ID" value="JAD25326.1"/>
    <property type="molecule type" value="Transcribed_RNA"/>
</dbReference>
<proteinExistence type="predicted"/>
<organism evidence="1">
    <name type="scientific">Arundo donax</name>
    <name type="common">Giant reed</name>
    <name type="synonym">Donax arundinaceus</name>
    <dbReference type="NCBI Taxonomy" id="35708"/>
    <lineage>
        <taxon>Eukaryota</taxon>
        <taxon>Viridiplantae</taxon>
        <taxon>Streptophyta</taxon>
        <taxon>Embryophyta</taxon>
        <taxon>Tracheophyta</taxon>
        <taxon>Spermatophyta</taxon>
        <taxon>Magnoliopsida</taxon>
        <taxon>Liliopsida</taxon>
        <taxon>Poales</taxon>
        <taxon>Poaceae</taxon>
        <taxon>PACMAD clade</taxon>
        <taxon>Arundinoideae</taxon>
        <taxon>Arundineae</taxon>
        <taxon>Arundo</taxon>
    </lineage>
</organism>
<reference evidence="1" key="2">
    <citation type="journal article" date="2015" name="Data Brief">
        <title>Shoot transcriptome of the giant reed, Arundo donax.</title>
        <authorList>
            <person name="Barrero R.A."/>
            <person name="Guerrero F.D."/>
            <person name="Moolhuijzen P."/>
            <person name="Goolsby J.A."/>
            <person name="Tidwell J."/>
            <person name="Bellgard S.E."/>
            <person name="Bellgard M.I."/>
        </authorList>
    </citation>
    <scope>NUCLEOTIDE SEQUENCE</scope>
    <source>
        <tissue evidence="1">Shoot tissue taken approximately 20 cm above the soil surface</tissue>
    </source>
</reference>
<dbReference type="AlphaFoldDB" id="A0A0A8YHA9"/>
<accession>A0A0A8YHA9</accession>
<protein>
    <submittedName>
        <fullName evidence="1">Uncharacterized protein</fullName>
    </submittedName>
</protein>